<reference evidence="1 2" key="1">
    <citation type="journal article" date="2020" name="Mol. Plant">
        <title>The Chromosome-Based Rubber Tree Genome Provides New Insights into Spurge Genome Evolution and Rubber Biosynthesis.</title>
        <authorList>
            <person name="Liu J."/>
            <person name="Shi C."/>
            <person name="Shi C.C."/>
            <person name="Li W."/>
            <person name="Zhang Q.J."/>
            <person name="Zhang Y."/>
            <person name="Li K."/>
            <person name="Lu H.F."/>
            <person name="Shi C."/>
            <person name="Zhu S.T."/>
            <person name="Xiao Z.Y."/>
            <person name="Nan H."/>
            <person name="Yue Y."/>
            <person name="Zhu X.G."/>
            <person name="Wu Y."/>
            <person name="Hong X.N."/>
            <person name="Fan G.Y."/>
            <person name="Tong Y."/>
            <person name="Zhang D."/>
            <person name="Mao C.L."/>
            <person name="Liu Y.L."/>
            <person name="Hao S.J."/>
            <person name="Liu W.Q."/>
            <person name="Lv M.Q."/>
            <person name="Zhang H.B."/>
            <person name="Liu Y."/>
            <person name="Hu-Tang G.R."/>
            <person name="Wang J.P."/>
            <person name="Wang J.H."/>
            <person name="Sun Y.H."/>
            <person name="Ni S.B."/>
            <person name="Chen W.B."/>
            <person name="Zhang X.C."/>
            <person name="Jiao Y.N."/>
            <person name="Eichler E.E."/>
            <person name="Li G.H."/>
            <person name="Liu X."/>
            <person name="Gao L.Z."/>
        </authorList>
    </citation>
    <scope>NUCLEOTIDE SEQUENCE [LARGE SCALE GENOMIC DNA]</scope>
    <source>
        <strain evidence="2">cv. GT1</strain>
        <tissue evidence="1">Leaf</tissue>
    </source>
</reference>
<protein>
    <submittedName>
        <fullName evidence="1">Uncharacterized protein</fullName>
    </submittedName>
</protein>
<keyword evidence="2" id="KW-1185">Reference proteome</keyword>
<accession>A0A6A6MK14</accession>
<evidence type="ECO:0000313" key="1">
    <source>
        <dbReference type="EMBL" id="KAF2314092.1"/>
    </source>
</evidence>
<comment type="caution">
    <text evidence="1">The sequence shown here is derived from an EMBL/GenBank/DDBJ whole genome shotgun (WGS) entry which is preliminary data.</text>
</comment>
<proteinExistence type="predicted"/>
<name>A0A6A6MK14_HEVBR</name>
<dbReference type="Proteomes" id="UP000467840">
    <property type="component" value="Chromosome 15"/>
</dbReference>
<evidence type="ECO:0000313" key="2">
    <source>
        <dbReference type="Proteomes" id="UP000467840"/>
    </source>
</evidence>
<dbReference type="AlphaFoldDB" id="A0A6A6MK14"/>
<sequence length="189" mass="20547">MGCYALGNAAGTLDSLNPLIRDHHILTFLPFEFQGNGKLIGALRFLDLDMIVPLVWLQGSEALPLASVFACLISYLTQTMVCNLRANLWRKISGIYYVLGFDQKMGVVVVLTPPTLLSRLYPSAAVIIVATAAQQCYPVTIFIPSGVSPLGGIMIAAPTSGTINIELKLLFRKRDSIRLVILPGLSKTR</sequence>
<organism evidence="1 2">
    <name type="scientific">Hevea brasiliensis</name>
    <name type="common">Para rubber tree</name>
    <name type="synonym">Siphonia brasiliensis</name>
    <dbReference type="NCBI Taxonomy" id="3981"/>
    <lineage>
        <taxon>Eukaryota</taxon>
        <taxon>Viridiplantae</taxon>
        <taxon>Streptophyta</taxon>
        <taxon>Embryophyta</taxon>
        <taxon>Tracheophyta</taxon>
        <taxon>Spermatophyta</taxon>
        <taxon>Magnoliopsida</taxon>
        <taxon>eudicotyledons</taxon>
        <taxon>Gunneridae</taxon>
        <taxon>Pentapetalae</taxon>
        <taxon>rosids</taxon>
        <taxon>fabids</taxon>
        <taxon>Malpighiales</taxon>
        <taxon>Euphorbiaceae</taxon>
        <taxon>Crotonoideae</taxon>
        <taxon>Micrandreae</taxon>
        <taxon>Hevea</taxon>
    </lineage>
</organism>
<gene>
    <name evidence="1" type="ORF">GH714_022128</name>
</gene>
<dbReference type="EMBL" id="JAAGAX010000005">
    <property type="protein sequence ID" value="KAF2314092.1"/>
    <property type="molecule type" value="Genomic_DNA"/>
</dbReference>